<dbReference type="PANTHER" id="PTHR47957">
    <property type="entry name" value="ATP-DEPENDENT HELICASE HRQ1"/>
    <property type="match status" value="1"/>
</dbReference>
<dbReference type="Gene3D" id="3.40.50.300">
    <property type="entry name" value="P-loop containing nucleotide triphosphate hydrolases"/>
    <property type="match status" value="2"/>
</dbReference>
<dbReference type="Pfam" id="PF00271">
    <property type="entry name" value="Helicase_C"/>
    <property type="match status" value="1"/>
</dbReference>
<dbReference type="Pfam" id="PF09369">
    <property type="entry name" value="MZB"/>
    <property type="match status" value="1"/>
</dbReference>
<feature type="region of interest" description="Disordered" evidence="3">
    <location>
        <begin position="626"/>
        <end position="649"/>
    </location>
</feature>
<dbReference type="InterPro" id="IPR055227">
    <property type="entry name" value="HRQ1_WHD"/>
</dbReference>
<dbReference type="PROSITE" id="PS51194">
    <property type="entry name" value="HELICASE_CTER"/>
    <property type="match status" value="1"/>
</dbReference>
<evidence type="ECO:0000259" key="5">
    <source>
        <dbReference type="PROSITE" id="PS51194"/>
    </source>
</evidence>
<organism evidence="6 7">
    <name type="scientific">Adhaeretor mobilis</name>
    <dbReference type="NCBI Taxonomy" id="1930276"/>
    <lineage>
        <taxon>Bacteria</taxon>
        <taxon>Pseudomonadati</taxon>
        <taxon>Planctomycetota</taxon>
        <taxon>Planctomycetia</taxon>
        <taxon>Pirellulales</taxon>
        <taxon>Lacipirellulaceae</taxon>
        <taxon>Adhaeretor</taxon>
    </lineage>
</organism>
<dbReference type="Pfam" id="PF22982">
    <property type="entry name" value="WHD_HRQ1"/>
    <property type="match status" value="1"/>
</dbReference>
<dbReference type="PROSITE" id="PS51192">
    <property type="entry name" value="HELICASE_ATP_BIND_1"/>
    <property type="match status" value="1"/>
</dbReference>
<dbReference type="GO" id="GO:0005524">
    <property type="term" value="F:ATP binding"/>
    <property type="evidence" value="ECO:0007669"/>
    <property type="project" value="UniProtKB-KW"/>
</dbReference>
<dbReference type="Pfam" id="PF00270">
    <property type="entry name" value="DEAD"/>
    <property type="match status" value="1"/>
</dbReference>
<evidence type="ECO:0000256" key="1">
    <source>
        <dbReference type="ARBA" id="ARBA00022741"/>
    </source>
</evidence>
<feature type="domain" description="Helicase ATP-binding" evidence="4">
    <location>
        <begin position="64"/>
        <end position="253"/>
    </location>
</feature>
<dbReference type="GO" id="GO:0003676">
    <property type="term" value="F:nucleic acid binding"/>
    <property type="evidence" value="ECO:0007669"/>
    <property type="project" value="InterPro"/>
</dbReference>
<dbReference type="SMART" id="SM00490">
    <property type="entry name" value="HELICc"/>
    <property type="match status" value="1"/>
</dbReference>
<dbReference type="InterPro" id="IPR001650">
    <property type="entry name" value="Helicase_C-like"/>
</dbReference>
<dbReference type="OrthoDB" id="9774462at2"/>
<dbReference type="Proteomes" id="UP000319852">
    <property type="component" value="Chromosome"/>
</dbReference>
<dbReference type="InterPro" id="IPR014001">
    <property type="entry name" value="Helicase_ATP-bd"/>
</dbReference>
<dbReference type="PANTHER" id="PTHR47957:SF3">
    <property type="entry name" value="ATP-DEPENDENT HELICASE HRQ1"/>
    <property type="match status" value="1"/>
</dbReference>
<dbReference type="InterPro" id="IPR018973">
    <property type="entry name" value="MZB"/>
</dbReference>
<keyword evidence="7" id="KW-1185">Reference proteome</keyword>
<reference evidence="6 7" key="1">
    <citation type="submission" date="2019-02" db="EMBL/GenBank/DDBJ databases">
        <title>Deep-cultivation of Planctomycetes and their phenomic and genomic characterization uncovers novel biology.</title>
        <authorList>
            <person name="Wiegand S."/>
            <person name="Jogler M."/>
            <person name="Boedeker C."/>
            <person name="Pinto D."/>
            <person name="Vollmers J."/>
            <person name="Rivas-Marin E."/>
            <person name="Kohn T."/>
            <person name="Peeters S.H."/>
            <person name="Heuer A."/>
            <person name="Rast P."/>
            <person name="Oberbeckmann S."/>
            <person name="Bunk B."/>
            <person name="Jeske O."/>
            <person name="Meyerdierks A."/>
            <person name="Storesund J.E."/>
            <person name="Kallscheuer N."/>
            <person name="Luecker S."/>
            <person name="Lage O.M."/>
            <person name="Pohl T."/>
            <person name="Merkel B.J."/>
            <person name="Hornburger P."/>
            <person name="Mueller R.-W."/>
            <person name="Bruemmer F."/>
            <person name="Labrenz M."/>
            <person name="Spormann A.M."/>
            <person name="Op den Camp H."/>
            <person name="Overmann J."/>
            <person name="Amann R."/>
            <person name="Jetten M.S.M."/>
            <person name="Mascher T."/>
            <person name="Medema M.H."/>
            <person name="Devos D.P."/>
            <person name="Kaster A.-K."/>
            <person name="Ovreas L."/>
            <person name="Rohde M."/>
            <person name="Galperin M.Y."/>
            <person name="Jogler C."/>
        </authorList>
    </citation>
    <scope>NUCLEOTIDE SEQUENCE [LARGE SCALE GENOMIC DNA]</scope>
    <source>
        <strain evidence="6 7">HG15A2</strain>
    </source>
</reference>
<dbReference type="InterPro" id="IPR011545">
    <property type="entry name" value="DEAD/DEAH_box_helicase_dom"/>
</dbReference>
<dbReference type="SMART" id="SM00487">
    <property type="entry name" value="DEXDc"/>
    <property type="match status" value="1"/>
</dbReference>
<dbReference type="CDD" id="cd18797">
    <property type="entry name" value="SF2_C_Hrq"/>
    <property type="match status" value="1"/>
</dbReference>
<keyword evidence="2" id="KW-0067">ATP-binding</keyword>
<sequence>MDVPALIDRMQSRRDYAGQLEHLEVLPERPGRFSAPSVPLPAALQRVIKSRGITELYLHQTAALEAARSGQDWVTVTGTASGKTLCYQLPIFESLLSKSTRGGDAPARALCLYPTKALAQDQLKGVLELVADDEELAKAVHPGVFDGDTPTAQRKRIRNEATLVLSNPDMLHAAILPYHPKWAEFFTSLKFVVIDEVHTYRGILGAHVSAVLRRLKRICKHYGSNPTFLSTSATIANPGQLVGKLLDRELKVIDDDGSPRGRKYFAMWNPVPLATKQGSADSLARRSAADDAVTWMVEALQAGGQALAFTRTRQAAELVHRYTTEQLAEQRSPHVDKVRAYRGGYLPNERRQIEEDLFSGKLRGVATTNALELGIDIGSLDVALMVNYPGTIASCWQQAGRSGRTTEESLAVLLAGNDPVDQYLLRHPEYFFAQSPEHAVVDANNPYVLAKHLPCAAFELPLTEEDFATFGPLSEPIVDVLCEEEHLAEVRGQFYHPGGSNPSVAVSLRNMSDNTVSIVLVNGPDWKKPLGPTLDNLGRHEAGMQAHRTKSKPRTGSATTGHVVLANVDSISAPDLVYPEAIYLHNGQTHLVRELDLNGKLAYVERRETDYYTQAVVESNVLITEERKLNDDREPSQASRGAPAPSDLSTHATLGYGDVDVSWQTVAFKKIKFGTKENIGMGPVDIPAQQLSTTALWLAPNEDIRIAMKAAGLKASEGLVGLRNLAVVTLPMIAMCDSRDLGGVVDSQNLGRPTMILYDRYPGGLGYCEQGRRQIGNLLELCQQLVDECPCEEGCPSCVGLAEASGGVHSDPDLRRGHPMPNKQATLKLLELLFEPTLVEVSSVGVSEVVVG</sequence>
<dbReference type="GO" id="GO:0043138">
    <property type="term" value="F:3'-5' DNA helicase activity"/>
    <property type="evidence" value="ECO:0007669"/>
    <property type="project" value="TreeGrafter"/>
</dbReference>
<dbReference type="EMBL" id="CP036263">
    <property type="protein sequence ID" value="QDS97352.1"/>
    <property type="molecule type" value="Genomic_DNA"/>
</dbReference>
<dbReference type="AlphaFoldDB" id="A0A517MR45"/>
<dbReference type="KEGG" id="amob:HG15A2_06130"/>
<name>A0A517MR45_9BACT</name>
<dbReference type="InterPro" id="IPR027417">
    <property type="entry name" value="P-loop_NTPase"/>
</dbReference>
<keyword evidence="6" id="KW-0347">Helicase</keyword>
<feature type="compositionally biased region" description="Basic and acidic residues" evidence="3">
    <location>
        <begin position="626"/>
        <end position="635"/>
    </location>
</feature>
<feature type="domain" description="Helicase C-terminal" evidence="5">
    <location>
        <begin position="292"/>
        <end position="447"/>
    </location>
</feature>
<dbReference type="RefSeq" id="WP_145057663.1">
    <property type="nucleotide sequence ID" value="NZ_CP036263.1"/>
</dbReference>
<gene>
    <name evidence="6" type="ORF">HG15A2_06130</name>
</gene>
<dbReference type="GO" id="GO:0036297">
    <property type="term" value="P:interstrand cross-link repair"/>
    <property type="evidence" value="ECO:0007669"/>
    <property type="project" value="TreeGrafter"/>
</dbReference>
<dbReference type="GO" id="GO:0006289">
    <property type="term" value="P:nucleotide-excision repair"/>
    <property type="evidence" value="ECO:0007669"/>
    <property type="project" value="TreeGrafter"/>
</dbReference>
<proteinExistence type="predicted"/>
<evidence type="ECO:0000256" key="2">
    <source>
        <dbReference type="ARBA" id="ARBA00022840"/>
    </source>
</evidence>
<evidence type="ECO:0000256" key="3">
    <source>
        <dbReference type="SAM" id="MobiDB-lite"/>
    </source>
</evidence>
<keyword evidence="6" id="KW-0378">Hydrolase</keyword>
<evidence type="ECO:0000313" key="7">
    <source>
        <dbReference type="Proteomes" id="UP000319852"/>
    </source>
</evidence>
<dbReference type="SUPFAM" id="SSF52540">
    <property type="entry name" value="P-loop containing nucleoside triphosphate hydrolases"/>
    <property type="match status" value="1"/>
</dbReference>
<evidence type="ECO:0000259" key="4">
    <source>
        <dbReference type="PROSITE" id="PS51192"/>
    </source>
</evidence>
<dbReference type="CDD" id="cd17923">
    <property type="entry name" value="DEXHc_Hrq1-like"/>
    <property type="match status" value="1"/>
</dbReference>
<evidence type="ECO:0000313" key="6">
    <source>
        <dbReference type="EMBL" id="QDS97352.1"/>
    </source>
</evidence>
<protein>
    <submittedName>
        <fullName evidence="6">Putative ATP-dependent helicase Lhr</fullName>
    </submittedName>
</protein>
<accession>A0A517MR45</accession>
<keyword evidence="1" id="KW-0547">Nucleotide-binding</keyword>